<keyword evidence="1" id="KW-0812">Transmembrane</keyword>
<dbReference type="Pfam" id="PF06985">
    <property type="entry name" value="HET"/>
    <property type="match status" value="1"/>
</dbReference>
<evidence type="ECO:0000259" key="2">
    <source>
        <dbReference type="Pfam" id="PF06985"/>
    </source>
</evidence>
<feature type="transmembrane region" description="Helical" evidence="1">
    <location>
        <begin position="205"/>
        <end position="224"/>
    </location>
</feature>
<feature type="domain" description="Heterokaryon incompatibility" evidence="2">
    <location>
        <begin position="67"/>
        <end position="259"/>
    </location>
</feature>
<dbReference type="InterPro" id="IPR010730">
    <property type="entry name" value="HET"/>
</dbReference>
<gene>
    <name evidence="3" type="ORF">PODCO_116550</name>
</gene>
<name>A0ABY6RXV9_PODCO</name>
<evidence type="ECO:0000313" key="4">
    <source>
        <dbReference type="Proteomes" id="UP000280685"/>
    </source>
</evidence>
<dbReference type="EMBL" id="LR026964">
    <property type="protein sequence ID" value="VBB73194.1"/>
    <property type="molecule type" value="Genomic_DNA"/>
</dbReference>
<organism evidence="3 4">
    <name type="scientific">Podospora comata</name>
    <dbReference type="NCBI Taxonomy" id="48703"/>
    <lineage>
        <taxon>Eukaryota</taxon>
        <taxon>Fungi</taxon>
        <taxon>Dikarya</taxon>
        <taxon>Ascomycota</taxon>
        <taxon>Pezizomycotina</taxon>
        <taxon>Sordariomycetes</taxon>
        <taxon>Sordariomycetidae</taxon>
        <taxon>Sordariales</taxon>
        <taxon>Podosporaceae</taxon>
        <taxon>Podospora</taxon>
    </lineage>
</organism>
<evidence type="ECO:0000313" key="3">
    <source>
        <dbReference type="EMBL" id="VBB73194.1"/>
    </source>
</evidence>
<dbReference type="PANTHER" id="PTHR24148:SF82">
    <property type="entry name" value="HETEROKARYON INCOMPATIBILITY DOMAIN-CONTAINING PROTEIN"/>
    <property type="match status" value="1"/>
</dbReference>
<evidence type="ECO:0000256" key="1">
    <source>
        <dbReference type="SAM" id="Phobius"/>
    </source>
</evidence>
<dbReference type="PANTHER" id="PTHR24148">
    <property type="entry name" value="ANKYRIN REPEAT DOMAIN-CONTAINING PROTEIN 39 HOMOLOG-RELATED"/>
    <property type="match status" value="1"/>
</dbReference>
<keyword evidence="1" id="KW-1133">Transmembrane helix</keyword>
<dbReference type="InterPro" id="IPR052895">
    <property type="entry name" value="HetReg/Transcr_Mod"/>
</dbReference>
<reference evidence="3" key="1">
    <citation type="submission" date="2018-02" db="EMBL/GenBank/DDBJ databases">
        <authorList>
            <person name="Silar P."/>
        </authorList>
    </citation>
    <scope>NUCLEOTIDE SEQUENCE [LARGE SCALE GENOMIC DNA]</scope>
    <source>
        <strain evidence="3">T</strain>
    </source>
</reference>
<dbReference type="Pfam" id="PF26639">
    <property type="entry name" value="Het-6_barrel"/>
    <property type="match status" value="1"/>
</dbReference>
<proteinExistence type="predicted"/>
<protein>
    <recommendedName>
        <fullName evidence="2">Heterokaryon incompatibility domain-containing protein</fullName>
    </recommendedName>
</protein>
<dbReference type="Proteomes" id="UP000280685">
    <property type="component" value="Chromosome 1"/>
</dbReference>
<keyword evidence="4" id="KW-1185">Reference proteome</keyword>
<sequence length="721" mass="81164">MSATKRRSIRVPRTLHRKPGLRHAPLYGSLAGQGSTNFRLMRLHPGILDQAITCSLEELPLNNAPPYKALSYAWDNTLGSSNSGSSPSTMWIRCNNVPIPVSPNLYAALQRLRSKDRVVNIWVDAVCINQNDPDERGHQVGIMRRIYQQAEEVAIWLGSKRDDDDLAEDFMLSLGLTSLDWTDNEETNRVFWLEFLRRSDCKRQYIFGGFCVLWLLSLGIPASVTPHISSPFGQSSCILNGIQAIMDQAWWQRSWVLQETVVAAKATCYYATLSCPWNMITKAAASYMNGQLSTNIDSAYGYVSLLAQFARQVRDIEIIRQDWRNPSKLVSLLPLLRQFRIRNATDPRDKVYALIGMVQYWGGQHKIAPDYNLDVTNVYWQVSITVIKNMQSLEVLCGTPNATSDGDPRLTHPGHPSWVIDWSYRPSATENIRLETQGFYDASSHLPPGQVRLHGRLLLEVEGVELDRIHWVCDEVVNSHHGRDGGARRWREVVKSWEELVAEVLGDDNRPYAGGGTVGNAFWRTICGNIEYTHAGISLAGDDVSSAYAKWRSVDFHHRRTTSIVGDHLQEPVFNAKHGMTEKEVESEKRNAFHYAVRFACSDRKFFITDKGYIGTGPRGVSSGDRVSVVSGSRVPLILRPSTQEVGCSHRVVETLIKRPEDRVFYQAGEEAKQMMRQGDSVCNELHRGLYNLIGDAYVHGAMDGVGLPADRSFLAPVFLR</sequence>
<accession>A0ABY6RXV9</accession>
<keyword evidence="1" id="KW-0472">Membrane</keyword>